<dbReference type="AlphaFoldDB" id="A0A2S6AQG8"/>
<dbReference type="EMBL" id="PSZC01000009">
    <property type="protein sequence ID" value="PPJ37527.1"/>
    <property type="molecule type" value="Genomic_DNA"/>
</dbReference>
<dbReference type="OrthoDB" id="9796770at2"/>
<reference evidence="1 2" key="1">
    <citation type="submission" date="2018-02" db="EMBL/GenBank/DDBJ databases">
        <title>8 Nocardia nova and 1 Nocardia cyriacigeorgica strain used for evolution to TMP-SMX.</title>
        <authorList>
            <person name="Mehta H."/>
            <person name="Weng J."/>
            <person name="Shamoo Y."/>
        </authorList>
    </citation>
    <scope>NUCLEOTIDE SEQUENCE [LARGE SCALE GENOMIC DNA]</scope>
    <source>
        <strain evidence="1 2">MDA3139</strain>
    </source>
</reference>
<evidence type="ECO:0000313" key="1">
    <source>
        <dbReference type="EMBL" id="PPJ37527.1"/>
    </source>
</evidence>
<accession>A0A2S6AQG8</accession>
<comment type="caution">
    <text evidence="1">The sequence shown here is derived from an EMBL/GenBank/DDBJ whole genome shotgun (WGS) entry which is preliminary data.</text>
</comment>
<dbReference type="InterPro" id="IPR029058">
    <property type="entry name" value="AB_hydrolase_fold"/>
</dbReference>
<protein>
    <recommendedName>
        <fullName evidence="3">Prolyl aminopeptidase</fullName>
    </recommendedName>
</protein>
<evidence type="ECO:0000313" key="2">
    <source>
        <dbReference type="Proteomes" id="UP000239874"/>
    </source>
</evidence>
<dbReference type="SUPFAM" id="SSF53474">
    <property type="entry name" value="alpha/beta-Hydrolases"/>
    <property type="match status" value="1"/>
</dbReference>
<gene>
    <name evidence="1" type="ORF">C5E45_15545</name>
</gene>
<dbReference type="RefSeq" id="WP_104378320.1">
    <property type="nucleotide sequence ID" value="NZ_JBITKZ010000005.1"/>
</dbReference>
<organism evidence="1 2">
    <name type="scientific">Nocardia nova</name>
    <dbReference type="NCBI Taxonomy" id="37330"/>
    <lineage>
        <taxon>Bacteria</taxon>
        <taxon>Bacillati</taxon>
        <taxon>Actinomycetota</taxon>
        <taxon>Actinomycetes</taxon>
        <taxon>Mycobacteriales</taxon>
        <taxon>Nocardiaceae</taxon>
        <taxon>Nocardia</taxon>
    </lineage>
</organism>
<dbReference type="Proteomes" id="UP000239874">
    <property type="component" value="Unassembled WGS sequence"/>
</dbReference>
<proteinExistence type="predicted"/>
<sequence>MYWPGENFLADARCEYLDLAVQQLDSALPIPIGSLPHDEVMALTPPEMEPQVYQSFQPDGYDGTDDLLAMVRICAHFYANYGWLQDGELIHNAGALADIPGVLVHGRQDLSCPVETAYELATELSVCDRSGHRSSPAKREYISNALGRLAH</sequence>
<evidence type="ECO:0008006" key="3">
    <source>
        <dbReference type="Google" id="ProtNLM"/>
    </source>
</evidence>
<dbReference type="Gene3D" id="3.40.50.1820">
    <property type="entry name" value="alpha/beta hydrolase"/>
    <property type="match status" value="1"/>
</dbReference>
<name>A0A2S6AQG8_9NOCA</name>